<feature type="compositionally biased region" description="Basic and acidic residues" evidence="4">
    <location>
        <begin position="242"/>
        <end position="251"/>
    </location>
</feature>
<dbReference type="SUPFAM" id="SSF52833">
    <property type="entry name" value="Thioredoxin-like"/>
    <property type="match status" value="1"/>
</dbReference>
<accession>A0A1G4GQT5</accession>
<dbReference type="InterPro" id="IPR036249">
    <property type="entry name" value="Thioredoxin-like_sf"/>
</dbReference>
<dbReference type="PANTHER" id="PTHR12151:SF5">
    <property type="entry name" value="AT19154P"/>
    <property type="match status" value="1"/>
</dbReference>
<feature type="disulfide bond" description="Redox-active" evidence="3">
    <location>
        <begin position="154"/>
        <end position="158"/>
    </location>
</feature>
<name>A0A1G4GQT5_PLAVI</name>
<keyword evidence="2" id="KW-0186">Copper</keyword>
<evidence type="ECO:0000256" key="3">
    <source>
        <dbReference type="PIRSR" id="PIRSR603782-2"/>
    </source>
</evidence>
<dbReference type="GO" id="GO:0033617">
    <property type="term" value="P:mitochondrial respiratory chain complex IV assembly"/>
    <property type="evidence" value="ECO:0007669"/>
    <property type="project" value="TreeGrafter"/>
</dbReference>
<dbReference type="AlphaFoldDB" id="A0A1G4GQT5"/>
<dbReference type="VEuPathDB" id="PlasmoDB:PVX_087975"/>
<proteinExistence type="inferred from homology"/>
<dbReference type="PANTHER" id="PTHR12151">
    <property type="entry name" value="ELECTRON TRANSPORT PROTIN SCO1/SENC FAMILY MEMBER"/>
    <property type="match status" value="1"/>
</dbReference>
<dbReference type="EMBL" id="LT615239">
    <property type="protein sequence ID" value="SCO64943.1"/>
    <property type="molecule type" value="Genomic_DNA"/>
</dbReference>
<dbReference type="CDD" id="cd02968">
    <property type="entry name" value="SCO"/>
    <property type="match status" value="1"/>
</dbReference>
<dbReference type="VEuPathDB" id="PlasmoDB:PVPAM_010022100"/>
<dbReference type="VEuPathDB" id="PlasmoDB:PVP01_0109200"/>
<reference evidence="6 7" key="1">
    <citation type="submission" date="2016-07" db="EMBL/GenBank/DDBJ databases">
        <authorList>
            <consortium name="Pathogen Informatics"/>
        </authorList>
    </citation>
    <scope>NUCLEOTIDE SEQUENCE [LARGE SCALE GENOMIC DNA]</scope>
</reference>
<evidence type="ECO:0000256" key="1">
    <source>
        <dbReference type="ARBA" id="ARBA00010996"/>
    </source>
</evidence>
<dbReference type="Proteomes" id="UP000196402">
    <property type="component" value="Chromosome 1"/>
</dbReference>
<evidence type="ECO:0000256" key="5">
    <source>
        <dbReference type="SAM" id="Phobius"/>
    </source>
</evidence>
<dbReference type="GO" id="GO:0046872">
    <property type="term" value="F:metal ion binding"/>
    <property type="evidence" value="ECO:0007669"/>
    <property type="project" value="UniProtKB-KW"/>
</dbReference>
<feature type="binding site" evidence="2">
    <location>
        <position position="274"/>
    </location>
    <ligand>
        <name>Cu cation</name>
        <dbReference type="ChEBI" id="CHEBI:23378"/>
    </ligand>
</feature>
<keyword evidence="2" id="KW-0479">Metal-binding</keyword>
<feature type="binding site" evidence="2">
    <location>
        <position position="158"/>
    </location>
    <ligand>
        <name>Cu cation</name>
        <dbReference type="ChEBI" id="CHEBI:23378"/>
    </ligand>
</feature>
<dbReference type="Pfam" id="PF02630">
    <property type="entry name" value="SCO1-SenC"/>
    <property type="match status" value="1"/>
</dbReference>
<feature type="region of interest" description="Disordered" evidence="4">
    <location>
        <begin position="236"/>
        <end position="265"/>
    </location>
</feature>
<dbReference type="VEuPathDB" id="PlasmoDB:PVW1_010013300"/>
<evidence type="ECO:0000256" key="4">
    <source>
        <dbReference type="SAM" id="MobiDB-lite"/>
    </source>
</evidence>
<dbReference type="GO" id="GO:0005739">
    <property type="term" value="C:mitochondrion"/>
    <property type="evidence" value="ECO:0007669"/>
    <property type="project" value="GOC"/>
</dbReference>
<organism evidence="6 7">
    <name type="scientific">Plasmodium vivax</name>
    <name type="common">malaria parasite P. vivax</name>
    <dbReference type="NCBI Taxonomy" id="5855"/>
    <lineage>
        <taxon>Eukaryota</taxon>
        <taxon>Sar</taxon>
        <taxon>Alveolata</taxon>
        <taxon>Apicomplexa</taxon>
        <taxon>Aconoidasida</taxon>
        <taxon>Haemosporida</taxon>
        <taxon>Plasmodiidae</taxon>
        <taxon>Plasmodium</taxon>
        <taxon>Plasmodium (Plasmodium)</taxon>
    </lineage>
</organism>
<feature type="transmembrane region" description="Helical" evidence="5">
    <location>
        <begin position="73"/>
        <end position="93"/>
    </location>
</feature>
<dbReference type="Gene3D" id="3.40.30.10">
    <property type="entry name" value="Glutaredoxin"/>
    <property type="match status" value="1"/>
</dbReference>
<evidence type="ECO:0000313" key="6">
    <source>
        <dbReference type="EMBL" id="SCO64943.1"/>
    </source>
</evidence>
<evidence type="ECO:0000313" key="7">
    <source>
        <dbReference type="Proteomes" id="UP000196402"/>
    </source>
</evidence>
<keyword evidence="5" id="KW-1133">Transmembrane helix</keyword>
<evidence type="ECO:0000256" key="2">
    <source>
        <dbReference type="PIRSR" id="PIRSR603782-1"/>
    </source>
</evidence>
<keyword evidence="5" id="KW-0812">Transmembrane</keyword>
<feature type="binding site" evidence="2">
    <location>
        <position position="154"/>
    </location>
    <ligand>
        <name>Cu cation</name>
        <dbReference type="ChEBI" id="CHEBI:23378"/>
    </ligand>
</feature>
<sequence length="318" mass="36660">MKGVLPLSVRRLRAERGRAPHTSRCALMRCVKRLDGLPRWKWSQTRMEQNGLRHLTTGREDPPKEMKKKSVFLTWRCLGFNLALSLPLLYFYLLQCEKKKKQKGKGQIGLTQVEYIGKPLIGGDFTLINHDGKVVTNEDFKKKFCLIYFGFTYCPDICPQELEKQTIVIERIVKKYGDVITPVFISVDANRDTLAQVKHYCSSFSDRLVGLTGTKEQIRRVAKLFRVYYNEHVVGEEQTEEQTEKQKERQTDTQTEAQSGDPPRAPSYNYLIDHSIIHYLLDADGKFVDFFGKNCTTSEMVERISHYVDLHLQSGAAV</sequence>
<dbReference type="eggNOG" id="KOG2792">
    <property type="taxonomic scope" value="Eukaryota"/>
</dbReference>
<gene>
    <name evidence="6" type="ORF">PVT01_010011700</name>
</gene>
<dbReference type="InterPro" id="IPR003782">
    <property type="entry name" value="SCO1/SenC"/>
</dbReference>
<comment type="similarity">
    <text evidence="1">Belongs to the SCO1/2 family.</text>
</comment>
<protein>
    <submittedName>
        <fullName evidence="6">Cloroquine resistance associated protein Cg3, putative</fullName>
    </submittedName>
</protein>
<keyword evidence="5" id="KW-0472">Membrane</keyword>
<dbReference type="FunFam" id="3.40.30.10:FF:000013">
    <property type="entry name" value="Blast:Protein SCO1 homolog, mitochondrial"/>
    <property type="match status" value="1"/>
</dbReference>
<keyword evidence="3" id="KW-1015">Disulfide bond</keyword>